<name>A0A9P7D3W0_9AGAM</name>
<keyword evidence="2" id="KW-1133">Transmembrane helix</keyword>
<keyword evidence="2" id="KW-0472">Membrane</keyword>
<protein>
    <submittedName>
        <fullName evidence="3">Uncharacterized protein</fullName>
    </submittedName>
</protein>
<proteinExistence type="predicted"/>
<dbReference type="OrthoDB" id="10533949at2759"/>
<sequence>MPLKSYYCNCTRKCGPGGVHKEVTRGVNRSHHKFRDETAEVTPGTTSRQPARPTEMSQDRLHRYHSPDEPANPEQVSGTRSTGASSQIPSEPARSSPIPRLSDEYRDTEQRAPIPNRVPSPEQFDDFDPASFDHPQVRTSITEIDFKLVLKCMIVLCHFAVSRNFLLSFIMALLFKHKMPTASGAIASTTSCCVVAFCLLLMFFCGSLLSTMGTSASFHGVVGPRTSTIPQQFSKILKAVLIVHSFPLSTSMLMDFQR</sequence>
<evidence type="ECO:0000313" key="4">
    <source>
        <dbReference type="Proteomes" id="UP000714275"/>
    </source>
</evidence>
<feature type="compositionally biased region" description="Basic and acidic residues" evidence="1">
    <location>
        <begin position="57"/>
        <end position="68"/>
    </location>
</feature>
<organism evidence="3 4">
    <name type="scientific">Suillus placidus</name>
    <dbReference type="NCBI Taxonomy" id="48579"/>
    <lineage>
        <taxon>Eukaryota</taxon>
        <taxon>Fungi</taxon>
        <taxon>Dikarya</taxon>
        <taxon>Basidiomycota</taxon>
        <taxon>Agaricomycotina</taxon>
        <taxon>Agaricomycetes</taxon>
        <taxon>Agaricomycetidae</taxon>
        <taxon>Boletales</taxon>
        <taxon>Suillineae</taxon>
        <taxon>Suillaceae</taxon>
        <taxon>Suillus</taxon>
    </lineage>
</organism>
<evidence type="ECO:0000256" key="1">
    <source>
        <dbReference type="SAM" id="MobiDB-lite"/>
    </source>
</evidence>
<dbReference type="EMBL" id="JABBWD010000017">
    <property type="protein sequence ID" value="KAG1778173.1"/>
    <property type="molecule type" value="Genomic_DNA"/>
</dbReference>
<dbReference type="Proteomes" id="UP000714275">
    <property type="component" value="Unassembled WGS sequence"/>
</dbReference>
<feature type="transmembrane region" description="Helical" evidence="2">
    <location>
        <begin position="186"/>
        <end position="209"/>
    </location>
</feature>
<feature type="region of interest" description="Disordered" evidence="1">
    <location>
        <begin position="17"/>
        <end position="131"/>
    </location>
</feature>
<accession>A0A9P7D3W0</accession>
<comment type="caution">
    <text evidence="3">The sequence shown here is derived from an EMBL/GenBank/DDBJ whole genome shotgun (WGS) entry which is preliminary data.</text>
</comment>
<evidence type="ECO:0000313" key="3">
    <source>
        <dbReference type="EMBL" id="KAG1778173.1"/>
    </source>
</evidence>
<gene>
    <name evidence="3" type="ORF">EV702DRAFT_191830</name>
</gene>
<keyword evidence="4" id="KW-1185">Reference proteome</keyword>
<reference evidence="3" key="1">
    <citation type="journal article" date="2020" name="New Phytol.">
        <title>Comparative genomics reveals dynamic genome evolution in host specialist ectomycorrhizal fungi.</title>
        <authorList>
            <person name="Lofgren L.A."/>
            <person name="Nguyen N.H."/>
            <person name="Vilgalys R."/>
            <person name="Ruytinx J."/>
            <person name="Liao H.L."/>
            <person name="Branco S."/>
            <person name="Kuo A."/>
            <person name="LaButti K."/>
            <person name="Lipzen A."/>
            <person name="Andreopoulos W."/>
            <person name="Pangilinan J."/>
            <person name="Riley R."/>
            <person name="Hundley H."/>
            <person name="Na H."/>
            <person name="Barry K."/>
            <person name="Grigoriev I.V."/>
            <person name="Stajich J.E."/>
            <person name="Kennedy P.G."/>
        </authorList>
    </citation>
    <scope>NUCLEOTIDE SEQUENCE</scope>
    <source>
        <strain evidence="3">DOB743</strain>
    </source>
</reference>
<feature type="compositionally biased region" description="Polar residues" evidence="1">
    <location>
        <begin position="74"/>
        <end position="89"/>
    </location>
</feature>
<dbReference type="AlphaFoldDB" id="A0A9P7D3W0"/>
<feature type="compositionally biased region" description="Basic and acidic residues" evidence="1">
    <location>
        <begin position="101"/>
        <end position="110"/>
    </location>
</feature>
<keyword evidence="2" id="KW-0812">Transmembrane</keyword>
<evidence type="ECO:0000256" key="2">
    <source>
        <dbReference type="SAM" id="Phobius"/>
    </source>
</evidence>
<feature type="transmembrane region" description="Helical" evidence="2">
    <location>
        <begin position="148"/>
        <end position="174"/>
    </location>
</feature>